<feature type="compositionally biased region" description="Acidic residues" evidence="1">
    <location>
        <begin position="110"/>
        <end position="125"/>
    </location>
</feature>
<reference evidence="3" key="2">
    <citation type="submission" date="2015-01" db="EMBL/GenBank/DDBJ databases">
        <title>Evolutionary Origins and Diversification of the Mycorrhizal Mutualists.</title>
        <authorList>
            <consortium name="DOE Joint Genome Institute"/>
            <consortium name="Mycorrhizal Genomics Consortium"/>
            <person name="Kohler A."/>
            <person name="Kuo A."/>
            <person name="Nagy L.G."/>
            <person name="Floudas D."/>
            <person name="Copeland A."/>
            <person name="Barry K.W."/>
            <person name="Cichocki N."/>
            <person name="Veneault-Fourrey C."/>
            <person name="LaButti K."/>
            <person name="Lindquist E.A."/>
            <person name="Lipzen A."/>
            <person name="Lundell T."/>
            <person name="Morin E."/>
            <person name="Murat C."/>
            <person name="Riley R."/>
            <person name="Ohm R."/>
            <person name="Sun H."/>
            <person name="Tunlid A."/>
            <person name="Henrissat B."/>
            <person name="Grigoriev I.V."/>
            <person name="Hibbett D.S."/>
            <person name="Martin F."/>
        </authorList>
    </citation>
    <scope>NUCLEOTIDE SEQUENCE [LARGE SCALE GENOMIC DNA]</scope>
    <source>
        <strain evidence="3">Foug A</strain>
    </source>
</reference>
<organism evidence="2 3">
    <name type="scientific">Scleroderma citrinum Foug A</name>
    <dbReference type="NCBI Taxonomy" id="1036808"/>
    <lineage>
        <taxon>Eukaryota</taxon>
        <taxon>Fungi</taxon>
        <taxon>Dikarya</taxon>
        <taxon>Basidiomycota</taxon>
        <taxon>Agaricomycotina</taxon>
        <taxon>Agaricomycetes</taxon>
        <taxon>Agaricomycetidae</taxon>
        <taxon>Boletales</taxon>
        <taxon>Sclerodermatineae</taxon>
        <taxon>Sclerodermataceae</taxon>
        <taxon>Scleroderma</taxon>
    </lineage>
</organism>
<dbReference type="HOGENOM" id="CLU_069664_1_1_1"/>
<reference evidence="2 3" key="1">
    <citation type="submission" date="2014-04" db="EMBL/GenBank/DDBJ databases">
        <authorList>
            <consortium name="DOE Joint Genome Institute"/>
            <person name="Kuo A."/>
            <person name="Kohler A."/>
            <person name="Nagy L.G."/>
            <person name="Floudas D."/>
            <person name="Copeland A."/>
            <person name="Barry K.W."/>
            <person name="Cichocki N."/>
            <person name="Veneault-Fourrey C."/>
            <person name="LaButti K."/>
            <person name="Lindquist E.A."/>
            <person name="Lipzen A."/>
            <person name="Lundell T."/>
            <person name="Morin E."/>
            <person name="Murat C."/>
            <person name="Sun H."/>
            <person name="Tunlid A."/>
            <person name="Henrissat B."/>
            <person name="Grigoriev I.V."/>
            <person name="Hibbett D.S."/>
            <person name="Martin F."/>
            <person name="Nordberg H.P."/>
            <person name="Cantor M.N."/>
            <person name="Hua S.X."/>
        </authorList>
    </citation>
    <scope>NUCLEOTIDE SEQUENCE [LARGE SCALE GENOMIC DNA]</scope>
    <source>
        <strain evidence="2 3">Foug A</strain>
    </source>
</reference>
<dbReference type="InParanoid" id="A0A0C2ZL08"/>
<dbReference type="EMBL" id="KN822044">
    <property type="protein sequence ID" value="KIM62273.1"/>
    <property type="molecule type" value="Genomic_DNA"/>
</dbReference>
<name>A0A0C2ZL08_9AGAM</name>
<dbReference type="AlphaFoldDB" id="A0A0C2ZL08"/>
<protein>
    <submittedName>
        <fullName evidence="2">Uncharacterized protein</fullName>
    </submittedName>
</protein>
<keyword evidence="3" id="KW-1185">Reference proteome</keyword>
<dbReference type="STRING" id="1036808.A0A0C2ZL08"/>
<evidence type="ECO:0000313" key="2">
    <source>
        <dbReference type="EMBL" id="KIM62273.1"/>
    </source>
</evidence>
<dbReference type="Proteomes" id="UP000053989">
    <property type="component" value="Unassembled WGS sequence"/>
</dbReference>
<sequence length="162" mass="18374">KRGTMGYLEDKDSKAPSVEKAKAICKLLHGGWVELVHWELAPPSWGRLSASARQFIHNLMESTFQDFKFANNGWKLNYLASTTYPAWWKGKLDENGRWKPKKGNDVKMEDNDDDGNGDDEDDSTDEVGMKWKALAKFKSEGPGPEKRFKGACHVRSLILQLT</sequence>
<evidence type="ECO:0000256" key="1">
    <source>
        <dbReference type="SAM" id="MobiDB-lite"/>
    </source>
</evidence>
<dbReference type="OrthoDB" id="2671972at2759"/>
<feature type="compositionally biased region" description="Basic and acidic residues" evidence="1">
    <location>
        <begin position="92"/>
        <end position="109"/>
    </location>
</feature>
<accession>A0A0C2ZL08</accession>
<evidence type="ECO:0000313" key="3">
    <source>
        <dbReference type="Proteomes" id="UP000053989"/>
    </source>
</evidence>
<feature type="region of interest" description="Disordered" evidence="1">
    <location>
        <begin position="92"/>
        <end position="125"/>
    </location>
</feature>
<feature type="non-terminal residue" evidence="2">
    <location>
        <position position="1"/>
    </location>
</feature>
<proteinExistence type="predicted"/>
<gene>
    <name evidence="2" type="ORF">SCLCIDRAFT_120100</name>
</gene>